<dbReference type="Proteomes" id="UP000006050">
    <property type="component" value="Chromosome"/>
</dbReference>
<reference evidence="3" key="1">
    <citation type="submission" date="2012-06" db="EMBL/GenBank/DDBJ databases">
        <title>The complete genome of Belliella baltica DSM 15883.</title>
        <authorList>
            <person name="Lucas S."/>
            <person name="Copeland A."/>
            <person name="Lapidus A."/>
            <person name="Goodwin L."/>
            <person name="Pitluck S."/>
            <person name="Peters L."/>
            <person name="Mikhailova N."/>
            <person name="Davenport K."/>
            <person name="Kyrpides N."/>
            <person name="Mavromatis K."/>
            <person name="Pagani I."/>
            <person name="Ivanova N."/>
            <person name="Ovchinnikova G."/>
            <person name="Zeytun A."/>
            <person name="Detter J.C."/>
            <person name="Han C."/>
            <person name="Land M."/>
            <person name="Hauser L."/>
            <person name="Markowitz V."/>
            <person name="Cheng J.-F."/>
            <person name="Hugenholtz P."/>
            <person name="Woyke T."/>
            <person name="Wu D."/>
            <person name="Tindall B."/>
            <person name="Pomrenke H."/>
            <person name="Brambilla E."/>
            <person name="Klenk H.-P."/>
            <person name="Eisen J.A."/>
        </authorList>
    </citation>
    <scope>NUCLEOTIDE SEQUENCE [LARGE SCALE GENOMIC DNA]</scope>
    <source>
        <strain evidence="3">DSM 15883 / CIP 108006 / LMG 21964 / BA134</strain>
    </source>
</reference>
<feature type="transmembrane region" description="Helical" evidence="1">
    <location>
        <begin position="7"/>
        <end position="24"/>
    </location>
</feature>
<feature type="transmembrane region" description="Helical" evidence="1">
    <location>
        <begin position="30"/>
        <end position="50"/>
    </location>
</feature>
<keyword evidence="3" id="KW-1185">Reference proteome</keyword>
<evidence type="ECO:0000313" key="3">
    <source>
        <dbReference type="Proteomes" id="UP000006050"/>
    </source>
</evidence>
<keyword evidence="1" id="KW-0812">Transmembrane</keyword>
<keyword evidence="1" id="KW-0472">Membrane</keyword>
<keyword evidence="1" id="KW-1133">Transmembrane helix</keyword>
<dbReference type="KEGG" id="bbd:Belba_1481"/>
<sequence length="70" mass="8209">MKNHLSPVYWVTSILIIYITAIFANINLALILLVFSLSPLFIIWMVYKVLNADIEVNSTFEEKWYEDRGN</sequence>
<dbReference type="AlphaFoldDB" id="I3Z4C7"/>
<accession>I3Z4C7</accession>
<dbReference type="RefSeq" id="WP_014772087.1">
    <property type="nucleotide sequence ID" value="NC_018010.1"/>
</dbReference>
<evidence type="ECO:0000313" key="2">
    <source>
        <dbReference type="EMBL" id="AFL84095.1"/>
    </source>
</evidence>
<protein>
    <submittedName>
        <fullName evidence="2">Uncharacterized protein</fullName>
    </submittedName>
</protein>
<dbReference type="EMBL" id="CP003281">
    <property type="protein sequence ID" value="AFL84095.1"/>
    <property type="molecule type" value="Genomic_DNA"/>
</dbReference>
<dbReference type="OrthoDB" id="964187at2"/>
<dbReference type="STRING" id="866536.Belba_1481"/>
<proteinExistence type="predicted"/>
<gene>
    <name evidence="2" type="ordered locus">Belba_1481</name>
</gene>
<evidence type="ECO:0000256" key="1">
    <source>
        <dbReference type="SAM" id="Phobius"/>
    </source>
</evidence>
<name>I3Z4C7_BELBD</name>
<dbReference type="HOGENOM" id="CLU_2749610_0_0_10"/>
<organism evidence="2 3">
    <name type="scientific">Belliella baltica (strain DSM 15883 / CIP 108006 / LMG 21964 / BA134)</name>
    <dbReference type="NCBI Taxonomy" id="866536"/>
    <lineage>
        <taxon>Bacteria</taxon>
        <taxon>Pseudomonadati</taxon>
        <taxon>Bacteroidota</taxon>
        <taxon>Cytophagia</taxon>
        <taxon>Cytophagales</taxon>
        <taxon>Cyclobacteriaceae</taxon>
        <taxon>Belliella</taxon>
    </lineage>
</organism>